<sequence length="365" mass="40331">MKKLVVFLLVLLTAFSVFAQGASESSAKKTVYVLGPTPDHGWTAQAGSYAQAKCEAITAEGNIKAVYMAASSGEEQVDQCNTIIANGDASGVVMMALEDSAAAGQEALYAEKIPFISFDRFIESTMDYAILNYSGNNWQCGAGIAYWLQKNGMKPGDTVVTLYGDNGTVCKYREEGFRQFLKGEIEYSDKATGKSYKTTQVWTDAQLDPVFNTYSVVCNWSADGAYDYLEQKIDEIVSKADTNLYIYSMDDEMTFGMLNLLEGSSLSAATKAKYEKLNVYISAIGGMQELYDVMSGKSAQAKIANQYFDDMMSVYFSPSMMKSVIDKMVDYLNGNWSYKNGDVDTEPVWIVDRQNVNQYEGFLGH</sequence>
<dbReference type="InterPro" id="IPR028082">
    <property type="entry name" value="Peripla_BP_I"/>
</dbReference>
<gene>
    <name evidence="6" type="ORF">FYJ80_05125</name>
</gene>
<reference evidence="6 7" key="1">
    <citation type="submission" date="2019-08" db="EMBL/GenBank/DDBJ databases">
        <title>In-depth cultivation of the pig gut microbiome towards novel bacterial diversity and tailored functional studies.</title>
        <authorList>
            <person name="Wylensek D."/>
            <person name="Hitch T.C.A."/>
            <person name="Clavel T."/>
        </authorList>
    </citation>
    <scope>NUCLEOTIDE SEQUENCE [LARGE SCALE GENOMIC DNA]</scope>
    <source>
        <strain evidence="6 7">NM-380-WT-3C1</strain>
    </source>
</reference>
<comment type="similarity">
    <text evidence="2">Belongs to the bacterial solute-binding protein 2 family.</text>
</comment>
<evidence type="ECO:0000256" key="3">
    <source>
        <dbReference type="ARBA" id="ARBA00022729"/>
    </source>
</evidence>
<feature type="domain" description="Periplasmic binding protein" evidence="5">
    <location>
        <begin position="31"/>
        <end position="281"/>
    </location>
</feature>
<organism evidence="6 7">
    <name type="scientific">Bullifex porci</name>
    <dbReference type="NCBI Taxonomy" id="2606638"/>
    <lineage>
        <taxon>Bacteria</taxon>
        <taxon>Pseudomonadati</taxon>
        <taxon>Spirochaetota</taxon>
        <taxon>Spirochaetia</taxon>
        <taxon>Spirochaetales</taxon>
        <taxon>Spirochaetaceae</taxon>
        <taxon>Bullifex</taxon>
    </lineage>
</organism>
<evidence type="ECO:0000313" key="6">
    <source>
        <dbReference type="EMBL" id="MSU06158.1"/>
    </source>
</evidence>
<evidence type="ECO:0000256" key="2">
    <source>
        <dbReference type="ARBA" id="ARBA00007639"/>
    </source>
</evidence>
<dbReference type="Gene3D" id="3.40.50.2300">
    <property type="match status" value="2"/>
</dbReference>
<dbReference type="Pfam" id="PF13407">
    <property type="entry name" value="Peripla_BP_4"/>
    <property type="match status" value="1"/>
</dbReference>
<evidence type="ECO:0000259" key="5">
    <source>
        <dbReference type="Pfam" id="PF13407"/>
    </source>
</evidence>
<dbReference type="InterPro" id="IPR025997">
    <property type="entry name" value="SBP_2_dom"/>
</dbReference>
<evidence type="ECO:0000256" key="4">
    <source>
        <dbReference type="SAM" id="SignalP"/>
    </source>
</evidence>
<feature type="chain" id="PRO_5030775900" evidence="4">
    <location>
        <begin position="20"/>
        <end position="365"/>
    </location>
</feature>
<keyword evidence="3 4" id="KW-0732">Signal</keyword>
<accession>A0A7X2TRN6</accession>
<dbReference type="AlphaFoldDB" id="A0A7X2TRN6"/>
<dbReference type="SUPFAM" id="SSF53822">
    <property type="entry name" value="Periplasmic binding protein-like I"/>
    <property type="match status" value="1"/>
</dbReference>
<evidence type="ECO:0000256" key="1">
    <source>
        <dbReference type="ARBA" id="ARBA00004196"/>
    </source>
</evidence>
<keyword evidence="7" id="KW-1185">Reference proteome</keyword>
<dbReference type="PANTHER" id="PTHR46847:SF1">
    <property type="entry name" value="D-ALLOSE-BINDING PERIPLASMIC PROTEIN-RELATED"/>
    <property type="match status" value="1"/>
</dbReference>
<dbReference type="GO" id="GO:0030246">
    <property type="term" value="F:carbohydrate binding"/>
    <property type="evidence" value="ECO:0007669"/>
    <property type="project" value="UniProtKB-ARBA"/>
</dbReference>
<dbReference type="PANTHER" id="PTHR46847">
    <property type="entry name" value="D-ALLOSE-BINDING PERIPLASMIC PROTEIN-RELATED"/>
    <property type="match status" value="1"/>
</dbReference>
<evidence type="ECO:0000313" key="7">
    <source>
        <dbReference type="Proteomes" id="UP000460549"/>
    </source>
</evidence>
<dbReference type="GO" id="GO:0030313">
    <property type="term" value="C:cell envelope"/>
    <property type="evidence" value="ECO:0007669"/>
    <property type="project" value="UniProtKB-SubCell"/>
</dbReference>
<dbReference type="RefSeq" id="WP_154425133.1">
    <property type="nucleotide sequence ID" value="NZ_JAQYGB010000067.1"/>
</dbReference>
<feature type="signal peptide" evidence="4">
    <location>
        <begin position="1"/>
        <end position="19"/>
    </location>
</feature>
<protein>
    <submittedName>
        <fullName evidence="6">Sugar ABC transporter substrate-binding protein</fullName>
    </submittedName>
</protein>
<comment type="caution">
    <text evidence="6">The sequence shown here is derived from an EMBL/GenBank/DDBJ whole genome shotgun (WGS) entry which is preliminary data.</text>
</comment>
<dbReference type="EMBL" id="VUNN01000007">
    <property type="protein sequence ID" value="MSU06158.1"/>
    <property type="molecule type" value="Genomic_DNA"/>
</dbReference>
<dbReference type="Proteomes" id="UP000460549">
    <property type="component" value="Unassembled WGS sequence"/>
</dbReference>
<proteinExistence type="inferred from homology"/>
<comment type="subcellular location">
    <subcellularLocation>
        <location evidence="1">Cell envelope</location>
    </subcellularLocation>
</comment>
<name>A0A7X2TRN6_9SPIO</name>